<accession>A0A2N5UCU6</accession>
<name>A0A2N5UCU6_9BASI</name>
<comment type="caution">
    <text evidence="1">The sequence shown here is derived from an EMBL/GenBank/DDBJ whole genome shotgun (WGS) entry which is preliminary data.</text>
</comment>
<protein>
    <submittedName>
        <fullName evidence="1">Uncharacterized protein</fullName>
    </submittedName>
</protein>
<sequence length="482" mass="53698">MPNPAPTEIGWVGDASTTFGIGILIGNQWAQFQLRRVYKPDSPLEKLCISRLETIAVQLGILMLEKLGIKEGKTFIVWTDNTTTKGAIRKRKSRDETVNKEWKRIQALMVKLQMDIVGRRVTSKENCADALLRDIPGMSVDPGKIPAFLSNGSVKKELLPQDLYFLKGYKGNTLTAVKKFVRFMEEKGEKTFALPISADQVFGFVYWAGRDEGKEAKYPEDVEQRVKVLLHASAKANVLGPPKEMKKAVHLKHLVHLAITLSGGSPKEKAVFNLAIVAFWGMAQLGELTPCAKGKVDPRTLVRKKDVTWVGSGSEMEATLTLQDAETYLPGETQTLHLRLMHNLVCPIEAVKRRVIVCKAPQVVLFGFTDNKGEATNLTKDLVTWTLKDAWSKGSFKDITSHSFQVGGASFQSAMGISTKEIFFLGQWVSNCYQLYICEYTKEEMDDSTALLAELDACWELPNRETSDQSQTATLGGNDTWK</sequence>
<gene>
    <name evidence="1" type="ORF">PCANC_22825</name>
</gene>
<dbReference type="OrthoDB" id="2506773at2759"/>
<reference evidence="1 2" key="1">
    <citation type="submission" date="2017-11" db="EMBL/GenBank/DDBJ databases">
        <title>De novo assembly and phasing of dikaryotic genomes from two isolates of Puccinia coronata f. sp. avenae, the causal agent of oat crown rust.</title>
        <authorList>
            <person name="Miller M.E."/>
            <person name="Zhang Y."/>
            <person name="Omidvar V."/>
            <person name="Sperschneider J."/>
            <person name="Schwessinger B."/>
            <person name="Raley C."/>
            <person name="Palmer J.M."/>
            <person name="Garnica D."/>
            <person name="Upadhyaya N."/>
            <person name="Rathjen J."/>
            <person name="Taylor J.M."/>
            <person name="Park R.F."/>
            <person name="Dodds P.N."/>
            <person name="Hirsch C.D."/>
            <person name="Kianian S.F."/>
            <person name="Figueroa M."/>
        </authorList>
    </citation>
    <scope>NUCLEOTIDE SEQUENCE [LARGE SCALE GENOMIC DNA]</scope>
    <source>
        <strain evidence="1">12NC29</strain>
    </source>
</reference>
<dbReference type="AlphaFoldDB" id="A0A2N5UCU6"/>
<dbReference type="PANTHER" id="PTHR33050:SF7">
    <property type="entry name" value="RIBONUCLEASE H"/>
    <property type="match status" value="1"/>
</dbReference>
<dbReference type="EMBL" id="PGCJ01000255">
    <property type="protein sequence ID" value="PLW35559.1"/>
    <property type="molecule type" value="Genomic_DNA"/>
</dbReference>
<keyword evidence="2" id="KW-1185">Reference proteome</keyword>
<dbReference type="STRING" id="200324.A0A2N5UCU6"/>
<proteinExistence type="predicted"/>
<dbReference type="InterPro" id="IPR052055">
    <property type="entry name" value="Hepadnavirus_pol/RT"/>
</dbReference>
<dbReference type="PANTHER" id="PTHR33050">
    <property type="entry name" value="REVERSE TRANSCRIPTASE DOMAIN-CONTAINING PROTEIN"/>
    <property type="match status" value="1"/>
</dbReference>
<dbReference type="GO" id="GO:0015074">
    <property type="term" value="P:DNA integration"/>
    <property type="evidence" value="ECO:0007669"/>
    <property type="project" value="InterPro"/>
</dbReference>
<dbReference type="Gene3D" id="1.10.443.10">
    <property type="entry name" value="Intergrase catalytic core"/>
    <property type="match status" value="1"/>
</dbReference>
<dbReference type="Proteomes" id="UP000235388">
    <property type="component" value="Unassembled WGS sequence"/>
</dbReference>
<dbReference type="GO" id="GO:0003677">
    <property type="term" value="F:DNA binding"/>
    <property type="evidence" value="ECO:0007669"/>
    <property type="project" value="InterPro"/>
</dbReference>
<evidence type="ECO:0000313" key="2">
    <source>
        <dbReference type="Proteomes" id="UP000235388"/>
    </source>
</evidence>
<dbReference type="InterPro" id="IPR013762">
    <property type="entry name" value="Integrase-like_cat_sf"/>
</dbReference>
<evidence type="ECO:0000313" key="1">
    <source>
        <dbReference type="EMBL" id="PLW35559.1"/>
    </source>
</evidence>
<organism evidence="1 2">
    <name type="scientific">Puccinia coronata f. sp. avenae</name>
    <dbReference type="NCBI Taxonomy" id="200324"/>
    <lineage>
        <taxon>Eukaryota</taxon>
        <taxon>Fungi</taxon>
        <taxon>Dikarya</taxon>
        <taxon>Basidiomycota</taxon>
        <taxon>Pucciniomycotina</taxon>
        <taxon>Pucciniomycetes</taxon>
        <taxon>Pucciniales</taxon>
        <taxon>Pucciniaceae</taxon>
        <taxon>Puccinia</taxon>
    </lineage>
</organism>
<dbReference type="GO" id="GO:0006310">
    <property type="term" value="P:DNA recombination"/>
    <property type="evidence" value="ECO:0007669"/>
    <property type="project" value="InterPro"/>
</dbReference>